<dbReference type="PROSITE" id="PS01161">
    <property type="entry name" value="GLC_GALNAC_ISOMERASE"/>
    <property type="match status" value="1"/>
</dbReference>
<dbReference type="Pfam" id="PF01182">
    <property type="entry name" value="Glucosamine_iso"/>
    <property type="match status" value="1"/>
</dbReference>
<dbReference type="SUPFAM" id="SSF100950">
    <property type="entry name" value="NagB/RpiA/CoA transferase-like"/>
    <property type="match status" value="1"/>
</dbReference>
<dbReference type="PANTHER" id="PTHR11280">
    <property type="entry name" value="GLUCOSAMINE-6-PHOSPHATE ISOMERASE"/>
    <property type="match status" value="1"/>
</dbReference>
<dbReference type="InterPro" id="IPR018321">
    <property type="entry name" value="Glucosamine6P_isomerase_CS"/>
</dbReference>
<keyword evidence="7" id="KW-1185">Reference proteome</keyword>
<evidence type="ECO:0000256" key="4">
    <source>
        <dbReference type="RuleBase" id="RU361197"/>
    </source>
</evidence>
<proteinExistence type="inferred from homology"/>
<gene>
    <name evidence="6" type="primary">NAG1_3</name>
    <name evidence="6" type="ORF">Sste5346_008510</name>
</gene>
<protein>
    <recommendedName>
        <fullName evidence="4">Glucosamine-6-phosphate isomerase</fullName>
        <ecNumber evidence="4">3.5.99.6</ecNumber>
    </recommendedName>
    <alternativeName>
        <fullName evidence="4">Glucosamine-6-phosphate isomerase</fullName>
    </alternativeName>
</protein>
<evidence type="ECO:0000259" key="5">
    <source>
        <dbReference type="Pfam" id="PF01182"/>
    </source>
</evidence>
<evidence type="ECO:0000256" key="3">
    <source>
        <dbReference type="ARBA" id="ARBA00022801"/>
    </source>
</evidence>
<accession>A0ABR3YPA8</accession>
<evidence type="ECO:0000256" key="1">
    <source>
        <dbReference type="ARBA" id="ARBA00000644"/>
    </source>
</evidence>
<dbReference type="CDD" id="cd01399">
    <property type="entry name" value="GlcN6P_deaminase"/>
    <property type="match status" value="1"/>
</dbReference>
<dbReference type="PANTHER" id="PTHR11280:SF5">
    <property type="entry name" value="GLUCOSAMINE-6-PHOSPHATE ISOMERASE"/>
    <property type="match status" value="1"/>
</dbReference>
<comment type="catalytic activity">
    <reaction evidence="1 4">
        <text>alpha-D-glucosamine 6-phosphate + H2O = beta-D-fructose 6-phosphate + NH4(+)</text>
        <dbReference type="Rhea" id="RHEA:12172"/>
        <dbReference type="ChEBI" id="CHEBI:15377"/>
        <dbReference type="ChEBI" id="CHEBI:28938"/>
        <dbReference type="ChEBI" id="CHEBI:57634"/>
        <dbReference type="ChEBI" id="CHEBI:75989"/>
        <dbReference type="EC" id="3.5.99.6"/>
    </reaction>
</comment>
<comment type="caution">
    <text evidence="6">The sequence shown here is derived from an EMBL/GenBank/DDBJ whole genome shotgun (WGS) entry which is preliminary data.</text>
</comment>
<name>A0ABR3YPA8_9PEZI</name>
<dbReference type="HAMAP" id="MF_01241">
    <property type="entry name" value="GlcN6P_deamin"/>
    <property type="match status" value="1"/>
</dbReference>
<dbReference type="Proteomes" id="UP001583186">
    <property type="component" value="Unassembled WGS sequence"/>
</dbReference>
<evidence type="ECO:0000256" key="2">
    <source>
        <dbReference type="ARBA" id="ARBA00005526"/>
    </source>
</evidence>
<dbReference type="GO" id="GO:0004342">
    <property type="term" value="F:glucosamine-6-phosphate deaminase activity"/>
    <property type="evidence" value="ECO:0007669"/>
    <property type="project" value="UniProtKB-EC"/>
</dbReference>
<dbReference type="InterPro" id="IPR004547">
    <property type="entry name" value="Glucosamine6P_isomerase"/>
</dbReference>
<keyword evidence="3 4" id="KW-0378">Hydrolase</keyword>
<dbReference type="EC" id="3.5.99.6" evidence="4"/>
<reference evidence="6 7" key="1">
    <citation type="journal article" date="2024" name="IMA Fungus">
        <title>IMA Genome - F19 : A genome assembly and annotation guide to empower mycologists, including annotated draft genome sequences of Ceratocystis pirilliformis, Diaporthe australafricana, Fusarium ophioides, Paecilomyces lecythidis, and Sporothrix stenoceras.</title>
        <authorList>
            <person name="Aylward J."/>
            <person name="Wilson A.M."/>
            <person name="Visagie C.M."/>
            <person name="Spraker J."/>
            <person name="Barnes I."/>
            <person name="Buitendag C."/>
            <person name="Ceriani C."/>
            <person name="Del Mar Angel L."/>
            <person name="du Plessis D."/>
            <person name="Fuchs T."/>
            <person name="Gasser K."/>
            <person name="Kramer D."/>
            <person name="Li W."/>
            <person name="Munsamy K."/>
            <person name="Piso A."/>
            <person name="Price J.L."/>
            <person name="Sonnekus B."/>
            <person name="Thomas C."/>
            <person name="van der Nest A."/>
            <person name="van Dijk A."/>
            <person name="van Heerden A."/>
            <person name="van Vuuren N."/>
            <person name="Yilmaz N."/>
            <person name="Duong T.A."/>
            <person name="van der Merwe N.A."/>
            <person name="Wingfield M.J."/>
            <person name="Wingfield B.D."/>
        </authorList>
    </citation>
    <scope>NUCLEOTIDE SEQUENCE [LARGE SCALE GENOMIC DNA]</scope>
    <source>
        <strain evidence="6 7">CMW 5346</strain>
    </source>
</reference>
<evidence type="ECO:0000313" key="6">
    <source>
        <dbReference type="EMBL" id="KAL1890073.1"/>
    </source>
</evidence>
<dbReference type="Gene3D" id="3.40.50.1360">
    <property type="match status" value="1"/>
</dbReference>
<evidence type="ECO:0000313" key="7">
    <source>
        <dbReference type="Proteomes" id="UP001583186"/>
    </source>
</evidence>
<dbReference type="GO" id="GO:0016853">
    <property type="term" value="F:isomerase activity"/>
    <property type="evidence" value="ECO:0007669"/>
    <property type="project" value="UniProtKB-KW"/>
</dbReference>
<comment type="similarity">
    <text evidence="2 4">Belongs to the glucosamine/galactosamine-6-phosphate isomerase family.</text>
</comment>
<dbReference type="NCBIfam" id="TIGR00502">
    <property type="entry name" value="nagB"/>
    <property type="match status" value="1"/>
</dbReference>
<dbReference type="InterPro" id="IPR006148">
    <property type="entry name" value="Glc/Gal-6P_isomerase"/>
</dbReference>
<feature type="domain" description="Glucosamine/galactosamine-6-phosphate isomerase" evidence="5">
    <location>
        <begin position="7"/>
        <end position="239"/>
    </location>
</feature>
<dbReference type="InterPro" id="IPR037171">
    <property type="entry name" value="NagB/RpiA_transferase-like"/>
</dbReference>
<keyword evidence="6" id="KW-0413">Isomerase</keyword>
<keyword evidence="4" id="KW-0119">Carbohydrate metabolism</keyword>
<sequence length="338" mass="36607">MRLVIRPDPEAASRYIANYIVDRINAFAPSAERPFVLGLPTGSSPLLIYRFLIAAYAAGRVSFRDVVTFNMDEYVALPRDHPESYHSFMFTNFFSHIDIPASQVHILDGNPPDNDYAAECLRYEAAIREVGGIELFLGGVGSDGHIAFNEPGSSLASRTRIKSLAPETRRANARFFGNNPEAVPQMALTVGVATVMDAREVVIVATGASKASAIQQAVEGSVSHMCTLSCLQMHPCSLVVVDEEATLECKVKTVQYFRGVEQTAREASQVQSAVAATAIAQTPPPRLHTLNTNVAMADAADGELTPDSMSSRISPSPKMKMLSVRSATIPFALMRQQS</sequence>
<organism evidence="6 7">
    <name type="scientific">Sporothrix stenoceras</name>
    <dbReference type="NCBI Taxonomy" id="5173"/>
    <lineage>
        <taxon>Eukaryota</taxon>
        <taxon>Fungi</taxon>
        <taxon>Dikarya</taxon>
        <taxon>Ascomycota</taxon>
        <taxon>Pezizomycotina</taxon>
        <taxon>Sordariomycetes</taxon>
        <taxon>Sordariomycetidae</taxon>
        <taxon>Ophiostomatales</taxon>
        <taxon>Ophiostomataceae</taxon>
        <taxon>Sporothrix</taxon>
    </lineage>
</organism>
<dbReference type="EMBL" id="JAWCUI010000066">
    <property type="protein sequence ID" value="KAL1890073.1"/>
    <property type="molecule type" value="Genomic_DNA"/>
</dbReference>